<dbReference type="InterPro" id="IPR015943">
    <property type="entry name" value="WD40/YVTN_repeat-like_dom_sf"/>
</dbReference>
<organism evidence="7 8">
    <name type="scientific">Volvox africanus</name>
    <dbReference type="NCBI Taxonomy" id="51714"/>
    <lineage>
        <taxon>Eukaryota</taxon>
        <taxon>Viridiplantae</taxon>
        <taxon>Chlorophyta</taxon>
        <taxon>core chlorophytes</taxon>
        <taxon>Chlorophyceae</taxon>
        <taxon>CS clade</taxon>
        <taxon>Chlamydomonadales</taxon>
        <taxon>Volvocaceae</taxon>
        <taxon>Volvox</taxon>
    </lineage>
</organism>
<feature type="repeat" description="WD" evidence="3">
    <location>
        <begin position="1750"/>
        <end position="1791"/>
    </location>
</feature>
<evidence type="ECO:0008006" key="9">
    <source>
        <dbReference type="Google" id="ProtNLM"/>
    </source>
</evidence>
<dbReference type="Gene3D" id="3.40.50.300">
    <property type="entry name" value="P-loop containing nucleotide triphosphate hydrolases"/>
    <property type="match status" value="1"/>
</dbReference>
<name>A0A8J4AUV2_9CHLO</name>
<dbReference type="PANTHER" id="PTHR19879">
    <property type="entry name" value="TRANSCRIPTION INITIATION FACTOR TFIID"/>
    <property type="match status" value="1"/>
</dbReference>
<feature type="repeat" description="WD" evidence="3">
    <location>
        <begin position="1708"/>
        <end position="1740"/>
    </location>
</feature>
<evidence type="ECO:0000256" key="3">
    <source>
        <dbReference type="PROSITE-ProRule" id="PRU00221"/>
    </source>
</evidence>
<feature type="repeat" description="WD" evidence="3">
    <location>
        <begin position="1482"/>
        <end position="1523"/>
    </location>
</feature>
<feature type="repeat" description="WD" evidence="3">
    <location>
        <begin position="1390"/>
        <end position="1431"/>
    </location>
</feature>
<dbReference type="PANTHER" id="PTHR19879:SF9">
    <property type="entry name" value="TRANSCRIPTION INITIATION FACTOR TFIID SUBUNIT 5"/>
    <property type="match status" value="1"/>
</dbReference>
<dbReference type="Gene3D" id="2.130.10.10">
    <property type="entry name" value="YVTN repeat-like/Quinoprotein amine dehydrogenase"/>
    <property type="match status" value="4"/>
</dbReference>
<feature type="repeat" description="WD" evidence="3">
    <location>
        <begin position="1620"/>
        <end position="1652"/>
    </location>
</feature>
<dbReference type="SUPFAM" id="SSF50978">
    <property type="entry name" value="WD40 repeat-like"/>
    <property type="match status" value="2"/>
</dbReference>
<dbReference type="PROSITE" id="PS50294">
    <property type="entry name" value="WD_REPEATS_REGION"/>
    <property type="match status" value="11"/>
</dbReference>
<dbReference type="InterPro" id="IPR058056">
    <property type="entry name" value="WH_TANC1/2"/>
</dbReference>
<dbReference type="Proteomes" id="UP000747399">
    <property type="component" value="Unassembled WGS sequence"/>
</dbReference>
<evidence type="ECO:0000256" key="1">
    <source>
        <dbReference type="ARBA" id="ARBA00022574"/>
    </source>
</evidence>
<dbReference type="PRINTS" id="PR00320">
    <property type="entry name" value="GPROTEINBRPT"/>
</dbReference>
<evidence type="ECO:0000313" key="8">
    <source>
        <dbReference type="Proteomes" id="UP000747399"/>
    </source>
</evidence>
<dbReference type="Pfam" id="PF24883">
    <property type="entry name" value="NPHP3_N"/>
    <property type="match status" value="1"/>
</dbReference>
<dbReference type="Pfam" id="PF25521">
    <property type="entry name" value="WHD_TANC1"/>
    <property type="match status" value="1"/>
</dbReference>
<accession>A0A8J4AUV2</accession>
<feature type="repeat" description="WD" evidence="3">
    <location>
        <begin position="1432"/>
        <end position="1471"/>
    </location>
</feature>
<feature type="region of interest" description="Disordered" evidence="4">
    <location>
        <begin position="470"/>
        <end position="554"/>
    </location>
</feature>
<feature type="repeat" description="WD" evidence="3">
    <location>
        <begin position="1792"/>
        <end position="1824"/>
    </location>
</feature>
<evidence type="ECO:0000259" key="5">
    <source>
        <dbReference type="Pfam" id="PF24883"/>
    </source>
</evidence>
<dbReference type="CDD" id="cd00200">
    <property type="entry name" value="WD40"/>
    <property type="match status" value="2"/>
</dbReference>
<feature type="region of interest" description="Disordered" evidence="4">
    <location>
        <begin position="1911"/>
        <end position="1942"/>
    </location>
</feature>
<dbReference type="InterPro" id="IPR056884">
    <property type="entry name" value="NPHP3-like_N"/>
</dbReference>
<feature type="domain" description="TANC1/2-like winged helix" evidence="6">
    <location>
        <begin position="1147"/>
        <end position="1232"/>
    </location>
</feature>
<feature type="repeat" description="WD" evidence="3">
    <location>
        <begin position="1348"/>
        <end position="1389"/>
    </location>
</feature>
<dbReference type="SUPFAM" id="SSF52540">
    <property type="entry name" value="P-loop containing nucleoside triphosphate hydrolases"/>
    <property type="match status" value="1"/>
</dbReference>
<dbReference type="Pfam" id="PF00400">
    <property type="entry name" value="WD40"/>
    <property type="match status" value="12"/>
</dbReference>
<dbReference type="InterPro" id="IPR036322">
    <property type="entry name" value="WD40_repeat_dom_sf"/>
</dbReference>
<dbReference type="InterPro" id="IPR020472">
    <property type="entry name" value="WD40_PAC1"/>
</dbReference>
<evidence type="ECO:0000313" key="7">
    <source>
        <dbReference type="EMBL" id="GIL47582.1"/>
    </source>
</evidence>
<dbReference type="SMART" id="SM00320">
    <property type="entry name" value="WD40"/>
    <property type="match status" value="12"/>
</dbReference>
<feature type="repeat" description="WD" evidence="3">
    <location>
        <begin position="1578"/>
        <end position="1619"/>
    </location>
</feature>
<feature type="repeat" description="WD" evidence="3">
    <location>
        <begin position="1666"/>
        <end position="1707"/>
    </location>
</feature>
<evidence type="ECO:0000256" key="2">
    <source>
        <dbReference type="ARBA" id="ARBA00022737"/>
    </source>
</evidence>
<keyword evidence="8" id="KW-1185">Reference proteome</keyword>
<evidence type="ECO:0000259" key="6">
    <source>
        <dbReference type="Pfam" id="PF25521"/>
    </source>
</evidence>
<dbReference type="PROSITE" id="PS50082">
    <property type="entry name" value="WD_REPEATS_2"/>
    <property type="match status" value="11"/>
</dbReference>
<dbReference type="InterPro" id="IPR019775">
    <property type="entry name" value="WD40_repeat_CS"/>
</dbReference>
<dbReference type="InterPro" id="IPR027417">
    <property type="entry name" value="P-loop_NTPase"/>
</dbReference>
<gene>
    <name evidence="7" type="ORF">Vafri_4369</name>
</gene>
<feature type="domain" description="Nephrocystin 3-like N-terminal" evidence="5">
    <location>
        <begin position="818"/>
        <end position="1008"/>
    </location>
</feature>
<dbReference type="PROSITE" id="PS00678">
    <property type="entry name" value="WD_REPEATS_1"/>
    <property type="match status" value="3"/>
</dbReference>
<comment type="caution">
    <text evidence="7">The sequence shown here is derived from an EMBL/GenBank/DDBJ whole genome shotgun (WGS) entry which is preliminary data.</text>
</comment>
<feature type="repeat" description="WD" evidence="3">
    <location>
        <begin position="1525"/>
        <end position="1558"/>
    </location>
</feature>
<feature type="region of interest" description="Disordered" evidence="4">
    <location>
        <begin position="1"/>
        <end position="33"/>
    </location>
</feature>
<protein>
    <recommendedName>
        <fullName evidence="9">NACHT domain-containing protein</fullName>
    </recommendedName>
</protein>
<proteinExistence type="predicted"/>
<reference evidence="7" key="1">
    <citation type="journal article" date="2021" name="Proc. Natl. Acad. Sci. U.S.A.">
        <title>Three genomes in the algal genus Volvox reveal the fate of a haploid sex-determining region after a transition to homothallism.</title>
        <authorList>
            <person name="Yamamoto K."/>
            <person name="Hamaji T."/>
            <person name="Kawai-Toyooka H."/>
            <person name="Matsuzaki R."/>
            <person name="Takahashi F."/>
            <person name="Nishimura Y."/>
            <person name="Kawachi M."/>
            <person name="Noguchi H."/>
            <person name="Minakuchi Y."/>
            <person name="Umen J.G."/>
            <person name="Toyoda A."/>
            <person name="Nozaki H."/>
        </authorList>
    </citation>
    <scope>NUCLEOTIDE SEQUENCE</scope>
    <source>
        <strain evidence="7">NIES-3780</strain>
    </source>
</reference>
<keyword evidence="1 3" id="KW-0853">WD repeat</keyword>
<dbReference type="EMBL" id="BNCO01000004">
    <property type="protein sequence ID" value="GIL47582.1"/>
    <property type="molecule type" value="Genomic_DNA"/>
</dbReference>
<dbReference type="InterPro" id="IPR001680">
    <property type="entry name" value="WD40_rpt"/>
</dbReference>
<keyword evidence="2" id="KW-0677">Repeat</keyword>
<sequence length="2092" mass="222467">MGCAASAPARTQVDTGAGVHEDDLEDKTTEKEKRKVLPEQFNKKLPDTRSLSGSLNASVALLKTTELTCVQEFDIKPVHSMVEKRRSSVHSQNMAPPPAEFATVFRAAPLNALPGLPATDSPPLSPASATSLPLLRLGAETPASTRPSVLPLATSSSTLPPALGSSYHSPTGAQGSRALQEIDQEGAVSPIIRGPLPPVDARRRSSVGIFNASTRTSTDGTLEAGIHGNGELLFSKAGARPPADGNCNGGGSCSSGGGGGSGLLSGFSGTSNGPGTVLFRGSANLTGILKPSGGVPISPGSSGGSITGAGHHISLSSARGGGGGGGARNILLKEACKTTYVVEKVDDDLADEDFLSDDGDGTIVGGSDGRLRGHSLAPIRMESISEPQQPDDILGGPSFRTGSQALLIKKSLLAPSKMLMSGDSQACLGLAPNGLPPVKQTGHRSIGSRSVGMRPEISFAISARDVATPHIMRGRRTSTSSCQGPHRAESAVSTPTAQGSAAGVRPDSGCGSRFNPVSLEPEGVSDDVPGSAGDVDPGRASRRPPKRGGKEWDARNARWRRASVFESSAHCAISLRFLRKLLTEHVMTLADRLKVPLGQVTTLMVNEMVVKELTREEQCRLVDVPGLVPVEDVGEPDYFISHAWGNPFAHLVQCVCDHLSGALESTKVWIDIAAVNQHPSDQQQDDLANLRNAIYKSKATLMCLDVTGAPLKRVWCLYECDNTITIHGPDRLVLLTPNFSVKDMASVFTSINVVDAGAYKQSDKDKILEDIIDHHGSYTAFDNKLKLLFLLEPLDMQADLEALLEGTGGAQEYDFSPLQMWLTSPRSPQVCVISGPAGSGKSTISAALCWDEKARQRRDKTLARGRVHLPSGAKLARQISGLEVTSDPIVHAYHFCKYSDVRRQSPIRIVKTLAYQLAQRLPLLRTYYAGLDLGEVQQLHQASTAFRLLLLKPLTTLLPRDEQVVLLIDAMDEADSASQLPLDNSVLQLMLHQLSCLPRNVRVITSTRSAPHLMGPLRRKFNGALELTPAMVRKRETTLTSLERRLTSRFGATAAAAMMGRASGETNLVYYSVVMLLDPPLDMMPVDLPSCYHAVFSAAWPRLSAQQRSDALRVLQVLMAAREPLQLSLLAGLGLDHVLELLPGWGTLLYEREYRVYTLHKSLHDWLSDPGLAGEFHADPRIGHATLARYLFNAAHPLPSYGSKYLVTHLLAAEQLKELLDQVVTDLDHLEAVCRVGYVFRLHAELAAAEPKSRAVADVVRWLGLNSHVLWAHPSAVVQLANEAPNSSAFIVALRRPRRSSTITTEILCAAEGALKGTAAAYGAAAGAGPPVTLLNKRRSWPAQLSILAQHHRAVNSVSFNPAGTLLASGSEDRSVRLWDPLTGEQKAVLFGHLGQVLGVAFSPNGAYIASASVDSTVRLWDASTGEEKAELAGHVDWVRDVAFAPAGAPGVPGRLLASCGDDKSVKLWDLAGPQPQIRYTMLGHTDIVSSVCWMPDGSLIASASTDLSIRLWDPTTGRQAGRALVAHKFPVTCVCFSPDGKLLASGSHDKLILLWDMAACRDGGNGPGLNAMPMGELAGHVDKVLCVNFSPDGKLLVSASADGSMRLWSIEERRTRGLLLGHASNVVAAAFAPGGHLVASAASDNTVRLWDPRVATESGSIEESYASHMDMVTHVAFSPSGHTVASAGADWTVRLWDPSDGNHRAMLQGHTDVVRCVAFSPTGHLLASASSDWTVRLWDPVSKVEKALLAGHQDRVLAVTWAPNSRMLASACHSGNIIIWDAITLTSIRQLKGHAAPVHALAFSPNSKVLASGSADKTVRLWQPQLGEQQVLIRGHMGAVMSLEYDVSGKLLASSSLEEKMVRVWDPASGTLLCVISNAALCSPGPFSMFSLARHAPCVRAIALKPRLTASSSGGGGGGAASSGAARPVSPGTAFGRMPSFTPSHLLQPSMTMRLERNSPNGLVIGGPQTTDYTFTFNRPITPVPASFGGTPGGAGSLSPRDGGAGTPPVLQTAMSMRSSLSSMDEIPRLMELVSEADNPIVPIFTPFVGPKSVAVHGNKVVMSDGPHMYFYESNEGKLVGWKSRIQSAGL</sequence>
<evidence type="ECO:0000256" key="4">
    <source>
        <dbReference type="SAM" id="MobiDB-lite"/>
    </source>
</evidence>